<dbReference type="Gene3D" id="1.50.10.10">
    <property type="match status" value="1"/>
</dbReference>
<dbReference type="Proteomes" id="UP000323454">
    <property type="component" value="Unassembled WGS sequence"/>
</dbReference>
<evidence type="ECO:0000313" key="4">
    <source>
        <dbReference type="Proteomes" id="UP000323454"/>
    </source>
</evidence>
<dbReference type="Pfam" id="PF07470">
    <property type="entry name" value="Glyco_hydro_88"/>
    <property type="match status" value="1"/>
</dbReference>
<keyword evidence="2" id="KW-0732">Signal</keyword>
<dbReference type="EMBL" id="VUOB01000070">
    <property type="protein sequence ID" value="KAA2252981.1"/>
    <property type="molecule type" value="Genomic_DNA"/>
</dbReference>
<dbReference type="GO" id="GO:0016787">
    <property type="term" value="F:hydrolase activity"/>
    <property type="evidence" value="ECO:0007669"/>
    <property type="project" value="UniProtKB-KW"/>
</dbReference>
<keyword evidence="4" id="KW-1185">Reference proteome</keyword>
<dbReference type="RefSeq" id="WP_149853961.1">
    <property type="nucleotide sequence ID" value="NZ_VUOB01000070.1"/>
</dbReference>
<reference evidence="3 4" key="1">
    <citation type="submission" date="2019-09" db="EMBL/GenBank/DDBJ databases">
        <title>Goodfellowia gen. nov., a new genus of the Pseudonocardineae related to Actinoalloteichus, containing Goodfellowia coeruleoviolacea gen. nov., comb. nov. gen. nov., comb. nov.</title>
        <authorList>
            <person name="Labeda D."/>
        </authorList>
    </citation>
    <scope>NUCLEOTIDE SEQUENCE [LARGE SCALE GENOMIC DNA]</scope>
    <source>
        <strain evidence="3 4">AN110305</strain>
    </source>
</reference>
<proteinExistence type="predicted"/>
<evidence type="ECO:0000256" key="2">
    <source>
        <dbReference type="SAM" id="SignalP"/>
    </source>
</evidence>
<keyword evidence="1 3" id="KW-0378">Hydrolase</keyword>
<dbReference type="SUPFAM" id="SSF48208">
    <property type="entry name" value="Six-hairpin glycosidases"/>
    <property type="match status" value="1"/>
</dbReference>
<gene>
    <name evidence="3" type="ORF">F0L68_33835</name>
</gene>
<dbReference type="PANTHER" id="PTHR33886:SF8">
    <property type="entry name" value="UNSATURATED RHAMNOGALACTURONAN HYDROLASE (EUROFUNG)"/>
    <property type="match status" value="1"/>
</dbReference>
<feature type="chain" id="PRO_5023073430" evidence="2">
    <location>
        <begin position="37"/>
        <end position="408"/>
    </location>
</feature>
<evidence type="ECO:0000313" key="3">
    <source>
        <dbReference type="EMBL" id="KAA2252981.1"/>
    </source>
</evidence>
<dbReference type="InterPro" id="IPR052043">
    <property type="entry name" value="PolySaccharide_Degr_Enz"/>
</dbReference>
<dbReference type="GO" id="GO:0005975">
    <property type="term" value="P:carbohydrate metabolic process"/>
    <property type="evidence" value="ECO:0007669"/>
    <property type="project" value="InterPro"/>
</dbReference>
<dbReference type="PANTHER" id="PTHR33886">
    <property type="entry name" value="UNSATURATED RHAMNOGALACTURONAN HYDROLASE (EUROFUNG)"/>
    <property type="match status" value="1"/>
</dbReference>
<feature type="signal peptide" evidence="2">
    <location>
        <begin position="1"/>
        <end position="36"/>
    </location>
</feature>
<dbReference type="InterPro" id="IPR008928">
    <property type="entry name" value="6-hairpin_glycosidase_sf"/>
</dbReference>
<dbReference type="OrthoDB" id="6381507at2"/>
<dbReference type="PROSITE" id="PS51318">
    <property type="entry name" value="TAT"/>
    <property type="match status" value="1"/>
</dbReference>
<protein>
    <submittedName>
        <fullName evidence="3">Glycoside hydrolase family 88 protein</fullName>
    </submittedName>
</protein>
<reference evidence="3 4" key="2">
    <citation type="submission" date="2019-09" db="EMBL/GenBank/DDBJ databases">
        <authorList>
            <person name="Jin C."/>
        </authorList>
    </citation>
    <scope>NUCLEOTIDE SEQUENCE [LARGE SCALE GENOMIC DNA]</scope>
    <source>
        <strain evidence="3 4">AN110305</strain>
    </source>
</reference>
<dbReference type="AlphaFoldDB" id="A0A5B2WMI3"/>
<dbReference type="InterPro" id="IPR012341">
    <property type="entry name" value="6hp_glycosidase-like_sf"/>
</dbReference>
<evidence type="ECO:0000256" key="1">
    <source>
        <dbReference type="ARBA" id="ARBA00022801"/>
    </source>
</evidence>
<dbReference type="InterPro" id="IPR010905">
    <property type="entry name" value="Glyco_hydro_88"/>
</dbReference>
<sequence>MTSLRSRRDFFRLTGTVAGGLALGAGALAAAAPAAAATPLLAPNSAAPADWSVAVVESTLKRFPTPASIGGWGYAVGLYLYGQYLVYRRTGTARYLGYVKDWVDRFVGADGSISNSFNSLDSMRCGTLLVILHAETGQDRYRIAAKQIRDRLNTYPRNADGAFWHATSRQHQLWADGTYMALPFLAGYGKEFGDAAYANTEVVKQLQLYTAHLASQNGLLYHAYDESGKQTWADPKTHRSPEFWLRAVGWYGMTCVDVLDILPADHPDRPKIIAMVGNLVRGIARYQDPRTGRWFQVVDKGSNPQNWTETSGSSMFSYVVSRAVQRGYVTQDNAAVAARGYRGVLSTVSVGSDGLTTISDICTGTNVGELSYYLSRPRAANDFHGLGSFLIMNEQFAGHPTGALLEAG</sequence>
<name>A0A5B2WMI3_9PSEU</name>
<comment type="caution">
    <text evidence="3">The sequence shown here is derived from an EMBL/GenBank/DDBJ whole genome shotgun (WGS) entry which is preliminary data.</text>
</comment>
<organism evidence="3 4">
    <name type="scientific">Solihabitans fulvus</name>
    <dbReference type="NCBI Taxonomy" id="1892852"/>
    <lineage>
        <taxon>Bacteria</taxon>
        <taxon>Bacillati</taxon>
        <taxon>Actinomycetota</taxon>
        <taxon>Actinomycetes</taxon>
        <taxon>Pseudonocardiales</taxon>
        <taxon>Pseudonocardiaceae</taxon>
        <taxon>Solihabitans</taxon>
    </lineage>
</organism>
<dbReference type="InterPro" id="IPR006311">
    <property type="entry name" value="TAT_signal"/>
</dbReference>
<accession>A0A5B2WMI3</accession>